<keyword evidence="1" id="KW-0472">Membrane</keyword>
<keyword evidence="1" id="KW-1133">Transmembrane helix</keyword>
<keyword evidence="1" id="KW-0812">Transmembrane</keyword>
<dbReference type="RefSeq" id="WP_040084544.1">
    <property type="nucleotide sequence ID" value="NZ_BCSU01000015.1"/>
</dbReference>
<name>A0A0B5D821_9CORY</name>
<feature type="transmembrane region" description="Helical" evidence="1">
    <location>
        <begin position="40"/>
        <end position="56"/>
    </location>
</feature>
<organism evidence="3 4">
    <name type="scientific">Corynebacterium humireducens NBRC 106098 = DSM 45392</name>
    <dbReference type="NCBI Taxonomy" id="1223515"/>
    <lineage>
        <taxon>Bacteria</taxon>
        <taxon>Bacillati</taxon>
        <taxon>Actinomycetota</taxon>
        <taxon>Actinomycetes</taxon>
        <taxon>Mycobacteriales</taxon>
        <taxon>Corynebacteriaceae</taxon>
        <taxon>Corynebacterium</taxon>
    </lineage>
</organism>
<sequence length="183" mass="19347">MAHPLLAFPATVNEHAARVTAGLVVLLTLATILTTGPTRLLLLTLLTLGFALRVAGGPRYSPLARFSVHVLVPLLRRSPRLTAGAPKRFAQALGLAFSATALSLSLPGWHHAATVTLVMLAAAATLEAAFGFCLGCRIFGQLIRLGLIPEDVCADCADVTARYARAKAPTLEIPRAEVDIHVR</sequence>
<dbReference type="HOGENOM" id="CLU_115719_0_0_11"/>
<feature type="transmembrane region" description="Helical" evidence="1">
    <location>
        <begin position="115"/>
        <end position="139"/>
    </location>
</feature>
<dbReference type="EMBL" id="CP005286">
    <property type="protein sequence ID" value="AJE31934.1"/>
    <property type="molecule type" value="Genomic_DNA"/>
</dbReference>
<dbReference type="STRING" id="1223515.B842_00370"/>
<gene>
    <name evidence="3" type="ORF">B842_00370</name>
</gene>
<dbReference type="Pfam" id="PF14340">
    <property type="entry name" value="DUF4395"/>
    <property type="match status" value="1"/>
</dbReference>
<evidence type="ECO:0000313" key="4">
    <source>
        <dbReference type="Proteomes" id="UP000031524"/>
    </source>
</evidence>
<feature type="transmembrane region" description="Helical" evidence="1">
    <location>
        <begin position="15"/>
        <end position="33"/>
    </location>
</feature>
<dbReference type="OrthoDB" id="345402at2"/>
<evidence type="ECO:0000313" key="3">
    <source>
        <dbReference type="EMBL" id="AJE31934.1"/>
    </source>
</evidence>
<evidence type="ECO:0000259" key="2">
    <source>
        <dbReference type="Pfam" id="PF14340"/>
    </source>
</evidence>
<reference evidence="3 4" key="1">
    <citation type="submission" date="2013-04" db="EMBL/GenBank/DDBJ databases">
        <title>Complete genome sequence of Corynebacterium humireducens DSM 45392(T), isolated from a wastewater-fed microbial fuel cell.</title>
        <authorList>
            <person name="Ruckert C."/>
            <person name="Albersmeier A."/>
            <person name="Kalinowski J."/>
        </authorList>
    </citation>
    <scope>NUCLEOTIDE SEQUENCE [LARGE SCALE GENOMIC DNA]</scope>
    <source>
        <strain evidence="4">MFC-5</strain>
    </source>
</reference>
<keyword evidence="4" id="KW-1185">Reference proteome</keyword>
<dbReference type="AlphaFoldDB" id="A0A0B5D821"/>
<dbReference type="Proteomes" id="UP000031524">
    <property type="component" value="Chromosome"/>
</dbReference>
<accession>A0A0B5D821</accession>
<proteinExistence type="predicted"/>
<dbReference type="KEGG" id="chm:B842_00370"/>
<dbReference type="InterPro" id="IPR025508">
    <property type="entry name" value="DUF4395"/>
</dbReference>
<protein>
    <submittedName>
        <fullName evidence="3">Putative membrane protein</fullName>
    </submittedName>
</protein>
<evidence type="ECO:0000256" key="1">
    <source>
        <dbReference type="SAM" id="Phobius"/>
    </source>
</evidence>
<feature type="domain" description="DUF4395" evidence="2">
    <location>
        <begin position="12"/>
        <end position="144"/>
    </location>
</feature>